<evidence type="ECO:0000313" key="2">
    <source>
        <dbReference type="Proteomes" id="UP001596139"/>
    </source>
</evidence>
<name>A0ABW1MHE8_9ACTN</name>
<keyword evidence="2" id="KW-1185">Reference proteome</keyword>
<reference evidence="2" key="1">
    <citation type="journal article" date="2019" name="Int. J. Syst. Evol. Microbiol.">
        <title>The Global Catalogue of Microorganisms (GCM) 10K type strain sequencing project: providing services to taxonomists for standard genome sequencing and annotation.</title>
        <authorList>
            <consortium name="The Broad Institute Genomics Platform"/>
            <consortium name="The Broad Institute Genome Sequencing Center for Infectious Disease"/>
            <person name="Wu L."/>
            <person name="Ma J."/>
        </authorList>
    </citation>
    <scope>NUCLEOTIDE SEQUENCE [LARGE SCALE GENOMIC DNA]</scope>
    <source>
        <strain evidence="2">CGMCC 1.15180</strain>
    </source>
</reference>
<dbReference type="RefSeq" id="WP_031053639.1">
    <property type="nucleotide sequence ID" value="NZ_JBHSPX010000004.1"/>
</dbReference>
<dbReference type="EMBL" id="JBHSPX010000004">
    <property type="protein sequence ID" value="MFC6063181.1"/>
    <property type="molecule type" value="Genomic_DNA"/>
</dbReference>
<gene>
    <name evidence="1" type="ORF">ACFP4F_11525</name>
</gene>
<proteinExistence type="predicted"/>
<protein>
    <submittedName>
        <fullName evidence="1">DUF6084 family protein</fullName>
    </submittedName>
</protein>
<dbReference type="InterPro" id="IPR045730">
    <property type="entry name" value="DUF6084"/>
</dbReference>
<comment type="caution">
    <text evidence="1">The sequence shown here is derived from an EMBL/GenBank/DDBJ whole genome shotgun (WGS) entry which is preliminary data.</text>
</comment>
<evidence type="ECO:0000313" key="1">
    <source>
        <dbReference type="EMBL" id="MFC6063181.1"/>
    </source>
</evidence>
<organism evidence="1 2">
    <name type="scientific">Streptomyces ochraceiscleroticus</name>
    <dbReference type="NCBI Taxonomy" id="47761"/>
    <lineage>
        <taxon>Bacteria</taxon>
        <taxon>Bacillati</taxon>
        <taxon>Actinomycetota</taxon>
        <taxon>Actinomycetes</taxon>
        <taxon>Kitasatosporales</taxon>
        <taxon>Streptomycetaceae</taxon>
        <taxon>Streptomyces</taxon>
    </lineage>
</organism>
<sequence length="209" mass="23075">MADLTFDCLGLRPEPYAAAPSLVLRLRITERAGGAVRAVALRCQLRIQPALRSYSDREARRLTGLFGDRHRWATTQQPLQLATVTAMVPAFTGTTEIDVPVPLSYDLEVTCGQYFHALEDGEVPLLLLFSGTVFTAGGIGMVPWERECAAALPAAVWRELMDLYFPGCGWLRLRRETLDALLAFKHDRQLTTWEETVGALLGRAGEGPC</sequence>
<dbReference type="Pfam" id="PF19562">
    <property type="entry name" value="DUF6084"/>
    <property type="match status" value="1"/>
</dbReference>
<dbReference type="Proteomes" id="UP001596139">
    <property type="component" value="Unassembled WGS sequence"/>
</dbReference>
<accession>A0ABW1MHE8</accession>